<keyword evidence="3" id="KW-1185">Reference proteome</keyword>
<evidence type="ECO:0000313" key="3">
    <source>
        <dbReference type="Proteomes" id="UP001218188"/>
    </source>
</evidence>
<organism evidence="2 3">
    <name type="scientific">Mycena alexandri</name>
    <dbReference type="NCBI Taxonomy" id="1745969"/>
    <lineage>
        <taxon>Eukaryota</taxon>
        <taxon>Fungi</taxon>
        <taxon>Dikarya</taxon>
        <taxon>Basidiomycota</taxon>
        <taxon>Agaricomycotina</taxon>
        <taxon>Agaricomycetes</taxon>
        <taxon>Agaricomycetidae</taxon>
        <taxon>Agaricales</taxon>
        <taxon>Marasmiineae</taxon>
        <taxon>Mycenaceae</taxon>
        <taxon>Mycena</taxon>
    </lineage>
</organism>
<dbReference type="Proteomes" id="UP001218188">
    <property type="component" value="Unassembled WGS sequence"/>
</dbReference>
<feature type="region of interest" description="Disordered" evidence="1">
    <location>
        <begin position="64"/>
        <end position="92"/>
    </location>
</feature>
<feature type="compositionally biased region" description="Polar residues" evidence="1">
    <location>
        <begin position="372"/>
        <end position="390"/>
    </location>
</feature>
<name>A0AAD6SAA1_9AGAR</name>
<feature type="region of interest" description="Disordered" evidence="1">
    <location>
        <begin position="368"/>
        <end position="400"/>
    </location>
</feature>
<gene>
    <name evidence="2" type="ORF">C8F04DRAFT_1270704</name>
</gene>
<protein>
    <submittedName>
        <fullName evidence="2">Uncharacterized protein</fullName>
    </submittedName>
</protein>
<evidence type="ECO:0000256" key="1">
    <source>
        <dbReference type="SAM" id="MobiDB-lite"/>
    </source>
</evidence>
<proteinExistence type="predicted"/>
<dbReference type="AlphaFoldDB" id="A0AAD6SAA1"/>
<comment type="caution">
    <text evidence="2">The sequence shown here is derived from an EMBL/GenBank/DDBJ whole genome shotgun (WGS) entry which is preliminary data.</text>
</comment>
<evidence type="ECO:0000313" key="2">
    <source>
        <dbReference type="EMBL" id="KAJ7024028.1"/>
    </source>
</evidence>
<accession>A0AAD6SAA1</accession>
<sequence length="400" mass="42951">MDFVIAPTGDYVAPSVASVPTTSSSAYAGSPFLMTFVVFYASAAPVSTSCASSHTLLVAPPAALHPSRPCSDPARSRSRASPHTLASSAQANHSAALSTYPRSCSPTEALSGVCPPSATFTPALMRVFLVLAPHETQIPASLWRPESGPCPSSFRLHGGRRVDDATVVPDLASARSALAVREDRTGHTERARPATSYPSDLIRDTHRSWGILQMGSTYPSSSPGPVALATLPLVRQPLYTCVPRPRASPAACEHPSAATTLGTKMRRMPLRVSRYPIDSTCPSVARSSTTRYMRANMPTRWRGRTCSTWETDFDTNRLDLGRDSLTPPTSRMDVCRHDTLTVICILRGHLPNSEATAMKKGGIRRRGYVVPPSQTTTPRLAASLPSSLTPIRSRGSYRAP</sequence>
<dbReference type="EMBL" id="JARJCM010000176">
    <property type="protein sequence ID" value="KAJ7024028.1"/>
    <property type="molecule type" value="Genomic_DNA"/>
</dbReference>
<reference evidence="2" key="1">
    <citation type="submission" date="2023-03" db="EMBL/GenBank/DDBJ databases">
        <title>Massive genome expansion in bonnet fungi (Mycena s.s.) driven by repeated elements and novel gene families across ecological guilds.</title>
        <authorList>
            <consortium name="Lawrence Berkeley National Laboratory"/>
            <person name="Harder C.B."/>
            <person name="Miyauchi S."/>
            <person name="Viragh M."/>
            <person name="Kuo A."/>
            <person name="Thoen E."/>
            <person name="Andreopoulos B."/>
            <person name="Lu D."/>
            <person name="Skrede I."/>
            <person name="Drula E."/>
            <person name="Henrissat B."/>
            <person name="Morin E."/>
            <person name="Kohler A."/>
            <person name="Barry K."/>
            <person name="LaButti K."/>
            <person name="Morin E."/>
            <person name="Salamov A."/>
            <person name="Lipzen A."/>
            <person name="Mereny Z."/>
            <person name="Hegedus B."/>
            <person name="Baldrian P."/>
            <person name="Stursova M."/>
            <person name="Weitz H."/>
            <person name="Taylor A."/>
            <person name="Grigoriev I.V."/>
            <person name="Nagy L.G."/>
            <person name="Martin F."/>
            <person name="Kauserud H."/>
        </authorList>
    </citation>
    <scope>NUCLEOTIDE SEQUENCE</scope>
    <source>
        <strain evidence="2">CBHHK200</strain>
    </source>
</reference>